<dbReference type="Proteomes" id="UP000030752">
    <property type="component" value="Unassembled WGS sequence"/>
</dbReference>
<evidence type="ECO:0000313" key="3">
    <source>
        <dbReference type="Proteomes" id="UP000030752"/>
    </source>
</evidence>
<dbReference type="InParanoid" id="W2RU54"/>
<name>W2RU54_CYPE1</name>
<evidence type="ECO:0000313" key="2">
    <source>
        <dbReference type="EMBL" id="ETN39249.1"/>
    </source>
</evidence>
<dbReference type="AlphaFoldDB" id="W2RU54"/>
<dbReference type="CDD" id="cd02440">
    <property type="entry name" value="AdoMet_MTases"/>
    <property type="match status" value="1"/>
</dbReference>
<dbReference type="STRING" id="1220924.W2RU54"/>
<evidence type="ECO:0008006" key="4">
    <source>
        <dbReference type="Google" id="ProtNLM"/>
    </source>
</evidence>
<dbReference type="Gene3D" id="3.40.50.150">
    <property type="entry name" value="Vaccinia Virus protein VP39"/>
    <property type="match status" value="1"/>
</dbReference>
<sequence>MATSASEVRADDDEVDSTLGEDATTLTESLRSSLLESVRENGRGYHRFDRTVDGNYWLPEDEMEQARLVLQHELWFRTFGGRLFTSPIKKEKIKQVLDLGTGTGIWAIEMADAHPSATVTGVDLSPIQPNYVPPNLKFEIDDFNNDWTFTQKFDLIVGRCLVGASGNYPRLFQQALTYLSPNGYLEMIDIEGIITSDDDTHVSTAAEAWSARQQEAMRRVDRDPHAPAKYAAWMREVGFVDVEERRYKWPVGSWPKDKYYKDIGRMHGVNFLAGLEGFTLRLWTGVLGLSLEETQVALVNVRKDVKNPRIHLYWPV</sequence>
<gene>
    <name evidence="2" type="ORF">HMPREF1541_05472</name>
</gene>
<dbReference type="OrthoDB" id="2013972at2759"/>
<dbReference type="Pfam" id="PF13489">
    <property type="entry name" value="Methyltransf_23"/>
    <property type="match status" value="1"/>
</dbReference>
<dbReference type="PANTHER" id="PTHR43591">
    <property type="entry name" value="METHYLTRANSFERASE"/>
    <property type="match status" value="1"/>
</dbReference>
<protein>
    <recommendedName>
        <fullName evidence="4">Methyltransferase domain-containing protein</fullName>
    </recommendedName>
</protein>
<organism evidence="2 3">
    <name type="scientific">Cyphellophora europaea (strain CBS 101466)</name>
    <name type="common">Phialophora europaea</name>
    <dbReference type="NCBI Taxonomy" id="1220924"/>
    <lineage>
        <taxon>Eukaryota</taxon>
        <taxon>Fungi</taxon>
        <taxon>Dikarya</taxon>
        <taxon>Ascomycota</taxon>
        <taxon>Pezizomycotina</taxon>
        <taxon>Eurotiomycetes</taxon>
        <taxon>Chaetothyriomycetidae</taxon>
        <taxon>Chaetothyriales</taxon>
        <taxon>Cyphellophoraceae</taxon>
        <taxon>Cyphellophora</taxon>
    </lineage>
</organism>
<dbReference type="InterPro" id="IPR029063">
    <property type="entry name" value="SAM-dependent_MTases_sf"/>
</dbReference>
<dbReference type="RefSeq" id="XP_008718034.1">
    <property type="nucleotide sequence ID" value="XM_008719812.1"/>
</dbReference>
<dbReference type="GeneID" id="19972811"/>
<dbReference type="EMBL" id="KB822721">
    <property type="protein sequence ID" value="ETN39249.1"/>
    <property type="molecule type" value="Genomic_DNA"/>
</dbReference>
<evidence type="ECO:0000256" key="1">
    <source>
        <dbReference type="SAM" id="MobiDB-lite"/>
    </source>
</evidence>
<keyword evidence="3" id="KW-1185">Reference proteome</keyword>
<reference evidence="2 3" key="1">
    <citation type="submission" date="2013-03" db="EMBL/GenBank/DDBJ databases">
        <title>The Genome Sequence of Phialophora europaea CBS 101466.</title>
        <authorList>
            <consortium name="The Broad Institute Genomics Platform"/>
            <person name="Cuomo C."/>
            <person name="de Hoog S."/>
            <person name="Gorbushina A."/>
            <person name="Walker B."/>
            <person name="Young S.K."/>
            <person name="Zeng Q."/>
            <person name="Gargeya S."/>
            <person name="Fitzgerald M."/>
            <person name="Haas B."/>
            <person name="Abouelleil A."/>
            <person name="Allen A.W."/>
            <person name="Alvarado L."/>
            <person name="Arachchi H.M."/>
            <person name="Berlin A.M."/>
            <person name="Chapman S.B."/>
            <person name="Gainer-Dewar J."/>
            <person name="Goldberg J."/>
            <person name="Griggs A."/>
            <person name="Gujja S."/>
            <person name="Hansen M."/>
            <person name="Howarth C."/>
            <person name="Imamovic A."/>
            <person name="Ireland A."/>
            <person name="Larimer J."/>
            <person name="McCowan C."/>
            <person name="Murphy C."/>
            <person name="Pearson M."/>
            <person name="Poon T.W."/>
            <person name="Priest M."/>
            <person name="Roberts A."/>
            <person name="Saif S."/>
            <person name="Shea T."/>
            <person name="Sisk P."/>
            <person name="Sykes S."/>
            <person name="Wortman J."/>
            <person name="Nusbaum C."/>
            <person name="Birren B."/>
        </authorList>
    </citation>
    <scope>NUCLEOTIDE SEQUENCE [LARGE SCALE GENOMIC DNA]</scope>
    <source>
        <strain evidence="2 3">CBS 101466</strain>
    </source>
</reference>
<accession>W2RU54</accession>
<proteinExistence type="predicted"/>
<dbReference type="GO" id="GO:0008168">
    <property type="term" value="F:methyltransferase activity"/>
    <property type="evidence" value="ECO:0007669"/>
    <property type="project" value="TreeGrafter"/>
</dbReference>
<dbReference type="HOGENOM" id="CLU_010595_1_2_1"/>
<dbReference type="VEuPathDB" id="FungiDB:HMPREF1541_05472"/>
<dbReference type="PANTHER" id="PTHR43591:SF10">
    <property type="entry name" value="ABC TRANSMEMBRANE TYPE-1 DOMAIN-CONTAINING PROTEIN-RELATED"/>
    <property type="match status" value="1"/>
</dbReference>
<feature type="region of interest" description="Disordered" evidence="1">
    <location>
        <begin position="1"/>
        <end position="21"/>
    </location>
</feature>
<dbReference type="SUPFAM" id="SSF53335">
    <property type="entry name" value="S-adenosyl-L-methionine-dependent methyltransferases"/>
    <property type="match status" value="1"/>
</dbReference>
<dbReference type="eggNOG" id="ENOG502QSKG">
    <property type="taxonomic scope" value="Eukaryota"/>
</dbReference>